<protein>
    <submittedName>
        <fullName evidence="1">Uncharacterized protein</fullName>
    </submittedName>
</protein>
<dbReference type="EMBL" id="JBFOLJ010000060">
    <property type="protein sequence ID" value="KAL2456560.1"/>
    <property type="molecule type" value="Genomic_DNA"/>
</dbReference>
<name>A0ABD1NY79_9LAMI</name>
<dbReference type="Proteomes" id="UP001604277">
    <property type="component" value="Unassembled WGS sequence"/>
</dbReference>
<gene>
    <name evidence="1" type="ORF">Fot_56797</name>
</gene>
<evidence type="ECO:0000313" key="1">
    <source>
        <dbReference type="EMBL" id="KAL2456560.1"/>
    </source>
</evidence>
<evidence type="ECO:0000313" key="2">
    <source>
        <dbReference type="Proteomes" id="UP001604277"/>
    </source>
</evidence>
<comment type="caution">
    <text evidence="1">The sequence shown here is derived from an EMBL/GenBank/DDBJ whole genome shotgun (WGS) entry which is preliminary data.</text>
</comment>
<accession>A0ABD1NY79</accession>
<dbReference type="AlphaFoldDB" id="A0ABD1NY79"/>
<proteinExistence type="predicted"/>
<reference evidence="2" key="1">
    <citation type="submission" date="2024-07" db="EMBL/GenBank/DDBJ databases">
        <title>Two chromosome-level genome assemblies of Korean endemic species Abeliophyllum distichum and Forsythia ovata (Oleaceae).</title>
        <authorList>
            <person name="Jang H."/>
        </authorList>
    </citation>
    <scope>NUCLEOTIDE SEQUENCE [LARGE SCALE GENOMIC DNA]</scope>
</reference>
<keyword evidence="2" id="KW-1185">Reference proteome</keyword>
<sequence length="117" mass="13373">MESIVLNDVQTLLDYPSQVCPQFGVDMICLIDDASLMDRLLKRIDIVYPICAFSYSWISKLSYKLNHLELKNPLCSTTTSNSTRISISEEIIFWISEIDNLEMTLINVKKHVAATIE</sequence>
<organism evidence="1 2">
    <name type="scientific">Forsythia ovata</name>
    <dbReference type="NCBI Taxonomy" id="205694"/>
    <lineage>
        <taxon>Eukaryota</taxon>
        <taxon>Viridiplantae</taxon>
        <taxon>Streptophyta</taxon>
        <taxon>Embryophyta</taxon>
        <taxon>Tracheophyta</taxon>
        <taxon>Spermatophyta</taxon>
        <taxon>Magnoliopsida</taxon>
        <taxon>eudicotyledons</taxon>
        <taxon>Gunneridae</taxon>
        <taxon>Pentapetalae</taxon>
        <taxon>asterids</taxon>
        <taxon>lamiids</taxon>
        <taxon>Lamiales</taxon>
        <taxon>Oleaceae</taxon>
        <taxon>Forsythieae</taxon>
        <taxon>Forsythia</taxon>
    </lineage>
</organism>